<proteinExistence type="predicted"/>
<accession>A0A6B3RJZ5</accession>
<comment type="caution">
    <text evidence="1">The sequence shown here is derived from an EMBL/GenBank/DDBJ whole genome shotgun (WGS) entry which is preliminary data.</text>
</comment>
<dbReference type="Proteomes" id="UP000481421">
    <property type="component" value="Unassembled WGS sequence"/>
</dbReference>
<evidence type="ECO:0000313" key="2">
    <source>
        <dbReference type="Proteomes" id="UP000481421"/>
    </source>
</evidence>
<dbReference type="Pfam" id="PF05521">
    <property type="entry name" value="Phage_HCP"/>
    <property type="match status" value="1"/>
</dbReference>
<protein>
    <submittedName>
        <fullName evidence="1">Head-tail adaptor protein</fullName>
    </submittedName>
</protein>
<dbReference type="EMBL" id="JAAIKE010000001">
    <property type="protein sequence ID" value="NEX44755.1"/>
    <property type="molecule type" value="Genomic_DNA"/>
</dbReference>
<dbReference type="Gene3D" id="2.40.10.270">
    <property type="entry name" value="Bacteriophage SPP1 head-tail adaptor protein"/>
    <property type="match status" value="1"/>
</dbReference>
<dbReference type="InterPro" id="IPR008767">
    <property type="entry name" value="Phage_SPP1_head-tail_adaptor"/>
</dbReference>
<dbReference type="InterPro" id="IPR038666">
    <property type="entry name" value="SSP1_head-tail_sf"/>
</dbReference>
<keyword evidence="2" id="KW-1185">Reference proteome</keyword>
<dbReference type="RefSeq" id="WP_164608812.1">
    <property type="nucleotide sequence ID" value="NZ_JAAIKE010000001.1"/>
</dbReference>
<sequence>MTPIHLNRLLTLEERVTVPDGAGGFSFSWQAVGALWAEIVPGTGRSVAGEETTAAKVPYRITLRGAPVGSARRPRPGQRLTQGGRIFQVLAVTERDAAGHYLTCVAHEETAT</sequence>
<organism evidence="1 2">
    <name type="scientific">Pseudotabrizicola algicola</name>
    <dbReference type="NCBI Taxonomy" id="2709381"/>
    <lineage>
        <taxon>Bacteria</taxon>
        <taxon>Pseudomonadati</taxon>
        <taxon>Pseudomonadota</taxon>
        <taxon>Alphaproteobacteria</taxon>
        <taxon>Rhodobacterales</taxon>
        <taxon>Paracoccaceae</taxon>
        <taxon>Pseudotabrizicola</taxon>
    </lineage>
</organism>
<reference evidence="1 2" key="1">
    <citation type="submission" date="2020-02" db="EMBL/GenBank/DDBJ databases">
        <title>Rhodobacter algicola sp. nov., isolated from microalga culture.</title>
        <authorList>
            <person name="Park C.-Y."/>
        </authorList>
    </citation>
    <scope>NUCLEOTIDE SEQUENCE [LARGE SCALE GENOMIC DNA]</scope>
    <source>
        <strain evidence="1 2">ETT8</strain>
    </source>
</reference>
<name>A0A6B3RJZ5_9RHOB</name>
<evidence type="ECO:0000313" key="1">
    <source>
        <dbReference type="EMBL" id="NEX44755.1"/>
    </source>
</evidence>
<dbReference type="AlphaFoldDB" id="A0A6B3RJZ5"/>
<gene>
    <name evidence="1" type="ORF">G3572_00930</name>
</gene>